<dbReference type="SUPFAM" id="SSF56112">
    <property type="entry name" value="Protein kinase-like (PK-like)"/>
    <property type="match status" value="1"/>
</dbReference>
<evidence type="ECO:0000256" key="4">
    <source>
        <dbReference type="ARBA" id="ARBA00022777"/>
    </source>
</evidence>
<keyword evidence="4 7" id="KW-0418">Kinase</keyword>
<dbReference type="Pfam" id="PF00069">
    <property type="entry name" value="Pkinase"/>
    <property type="match status" value="1"/>
</dbReference>
<keyword evidence="8" id="KW-1185">Reference proteome</keyword>
<protein>
    <submittedName>
        <fullName evidence="7">Death-associated protein kinase related,Serine/threonine-protein kinase 17B,Serine/threonine-protein kinase 17A</fullName>
    </submittedName>
</protein>
<evidence type="ECO:0000256" key="3">
    <source>
        <dbReference type="ARBA" id="ARBA00022741"/>
    </source>
</evidence>
<evidence type="ECO:0000256" key="2">
    <source>
        <dbReference type="ARBA" id="ARBA00022679"/>
    </source>
</evidence>
<dbReference type="GO" id="GO:0035556">
    <property type="term" value="P:intracellular signal transduction"/>
    <property type="evidence" value="ECO:0007669"/>
    <property type="project" value="TreeGrafter"/>
</dbReference>
<reference evidence="7" key="1">
    <citation type="submission" date="2021-02" db="EMBL/GenBank/DDBJ databases">
        <authorList>
            <person name="Bekaert M."/>
        </authorList>
    </citation>
    <scope>NUCLEOTIDE SEQUENCE</scope>
    <source>
        <strain evidence="7">IoA-00</strain>
    </source>
</reference>
<dbReference type="PANTHER" id="PTHR24342">
    <property type="entry name" value="SERINE/THREONINE-PROTEIN KINASE 17"/>
    <property type="match status" value="1"/>
</dbReference>
<feature type="compositionally biased region" description="Basic and acidic residues" evidence="6">
    <location>
        <begin position="103"/>
        <end position="114"/>
    </location>
</feature>
<keyword evidence="2" id="KW-0808">Transferase</keyword>
<keyword evidence="3" id="KW-0547">Nucleotide-binding</keyword>
<dbReference type="EMBL" id="HG994591">
    <property type="protein sequence ID" value="CAF2819343.1"/>
    <property type="molecule type" value="Genomic_DNA"/>
</dbReference>
<dbReference type="PROSITE" id="PS00108">
    <property type="entry name" value="PROTEIN_KINASE_ST"/>
    <property type="match status" value="1"/>
</dbReference>
<dbReference type="GO" id="GO:0005524">
    <property type="term" value="F:ATP binding"/>
    <property type="evidence" value="ECO:0007669"/>
    <property type="project" value="UniProtKB-KW"/>
</dbReference>
<evidence type="ECO:0000256" key="1">
    <source>
        <dbReference type="ARBA" id="ARBA00022527"/>
    </source>
</evidence>
<dbReference type="AlphaFoldDB" id="A0A7R8CL32"/>
<dbReference type="InterPro" id="IPR011009">
    <property type="entry name" value="Kinase-like_dom_sf"/>
</dbReference>
<gene>
    <name evidence="7" type="ORF">LSAA_3584</name>
</gene>
<dbReference type="GO" id="GO:0005634">
    <property type="term" value="C:nucleus"/>
    <property type="evidence" value="ECO:0007669"/>
    <property type="project" value="TreeGrafter"/>
</dbReference>
<evidence type="ECO:0000256" key="5">
    <source>
        <dbReference type="ARBA" id="ARBA00022840"/>
    </source>
</evidence>
<feature type="region of interest" description="Disordered" evidence="6">
    <location>
        <begin position="83"/>
        <end position="114"/>
    </location>
</feature>
<dbReference type="Gene3D" id="1.10.510.10">
    <property type="entry name" value="Transferase(Phosphotransferase) domain 1"/>
    <property type="match status" value="1"/>
</dbReference>
<dbReference type="PROSITE" id="PS50011">
    <property type="entry name" value="PROTEIN_KINASE_DOM"/>
    <property type="match status" value="1"/>
</dbReference>
<dbReference type="Gene3D" id="3.30.200.20">
    <property type="entry name" value="Phosphorylase Kinase, domain 1"/>
    <property type="match status" value="1"/>
</dbReference>
<dbReference type="PANTHER" id="PTHR24342:SF12">
    <property type="entry name" value="DEATH-ASSOCIATED PROTEIN KINASE RELATED"/>
    <property type="match status" value="1"/>
</dbReference>
<dbReference type="InterPro" id="IPR008271">
    <property type="entry name" value="Ser/Thr_kinase_AS"/>
</dbReference>
<sequence length="1100" mass="126709">MNINEKRLQIKEYESVLALKIDDIKNNETGLHCLKDNNKERRITTSVSESIENPNKELIFGVDDNHPTRTTTSGSIEVENKRDFRRTTSSTKPQTPRIRHITQQRERKNTKEDAHSRYLKENQLLGEEPIPDEERFPLIEKYELWFSREISAREALHPLAHSSSRDYRKMIHSKSSNIYFTSIQTICLLCGTTNHSLKECFPFAQESSSSCWNLANKLYLCFGYLDGHHSKRKVEFIYCLQEGKSSLSPTNQPVSKSTAKKILNESTKHPQSFNTNKVKSKISSDDINTSFESKFEQLWDIKVIENGMVKVPLKVLQDLIHKEDITKIYDIDERPVARGLFTTVRKCTHRETGITYAAKFSSRFRTGVDYSMEVLHEIAMLSLCNQSSNIVHLKDVFQNRNEIILVLEYAPGGDFQHVLDDDMVPFEEDVISYMIQVLQALEFLHDKNVAHLDIKPQNIVLMGQFPNCEIKLCDLEVARVIWKDEEVCEVIGTPDYVAPEIISMEPITLASDIWSVGVLAYVLLTGFSPFGGESDQDTLRNITMGILDFPRELFEGVSEEAKDFIRTCLIRDMKKRPTVRQCLASPWLVQNSEPPSPSPLMLKIPTPDPPMQTVFTNDSSIGNNIGFRISCQTCRDRTTERRRYLSKSREAIFEKVAANSNLRKSLSKSKERLWSTKNREFIGSKRVINGETNTFTQELIHINKSLDVDFNLTSRENSIHSSEINEDCINSFSSLNSKKGHVSSISSCENSIQNLIVPETLLEVSEDEEDKSLKTINNQTIYEKENDRGIQPWRDELVKYTSQKHTRVADLIGTFDTTSKGHKPTYRVRRGSLQMNIDSSLSIIDETQFSEGKNNHKHTFSKDLKLQRRKSASAIPPLRESINKEKEYEKLKIVKDTHLNTPNYDLKPYIKVGSKKKSNKKDEAKYDRGLKGKYNFKTWDYFEIDHPKAITDKKLQQLKAKYARNTNIKNNECPHSFRILSSHDISDNTFFEVHVNPLTSVITTNTIFKDEIDLKCRRYSTPLLHQESGFDNYGYSRYRHRSNSIQSEISTVNPINRMCNGAFSRAFERYSLATTNLEEDSSRTYMSRRRSNPILKTTFT</sequence>
<dbReference type="OrthoDB" id="74764at2759"/>
<dbReference type="GO" id="GO:0004674">
    <property type="term" value="F:protein serine/threonine kinase activity"/>
    <property type="evidence" value="ECO:0007669"/>
    <property type="project" value="UniProtKB-KW"/>
</dbReference>
<evidence type="ECO:0000313" key="8">
    <source>
        <dbReference type="Proteomes" id="UP000675881"/>
    </source>
</evidence>
<name>A0A7R8CL32_LEPSM</name>
<dbReference type="SMART" id="SM00220">
    <property type="entry name" value="S_TKc"/>
    <property type="match status" value="1"/>
</dbReference>
<evidence type="ECO:0000256" key="6">
    <source>
        <dbReference type="SAM" id="MobiDB-lite"/>
    </source>
</evidence>
<proteinExistence type="predicted"/>
<organism evidence="7 8">
    <name type="scientific">Lepeophtheirus salmonis</name>
    <name type="common">Salmon louse</name>
    <name type="synonym">Caligus salmonis</name>
    <dbReference type="NCBI Taxonomy" id="72036"/>
    <lineage>
        <taxon>Eukaryota</taxon>
        <taxon>Metazoa</taxon>
        <taxon>Ecdysozoa</taxon>
        <taxon>Arthropoda</taxon>
        <taxon>Crustacea</taxon>
        <taxon>Multicrustacea</taxon>
        <taxon>Hexanauplia</taxon>
        <taxon>Copepoda</taxon>
        <taxon>Siphonostomatoida</taxon>
        <taxon>Caligidae</taxon>
        <taxon>Lepeophtheirus</taxon>
    </lineage>
</organism>
<accession>A0A7R8CL32</accession>
<dbReference type="GO" id="GO:0043065">
    <property type="term" value="P:positive regulation of apoptotic process"/>
    <property type="evidence" value="ECO:0007669"/>
    <property type="project" value="TreeGrafter"/>
</dbReference>
<dbReference type="Proteomes" id="UP000675881">
    <property type="component" value="Chromosome 12"/>
</dbReference>
<dbReference type="InterPro" id="IPR000719">
    <property type="entry name" value="Prot_kinase_dom"/>
</dbReference>
<keyword evidence="1" id="KW-0723">Serine/threonine-protein kinase</keyword>
<keyword evidence="5" id="KW-0067">ATP-binding</keyword>
<evidence type="ECO:0000313" key="7">
    <source>
        <dbReference type="EMBL" id="CAF2819343.1"/>
    </source>
</evidence>